<proteinExistence type="predicted"/>
<reference evidence="13" key="1">
    <citation type="submission" date="2025-08" db="UniProtKB">
        <authorList>
            <consortium name="Ensembl"/>
        </authorList>
    </citation>
    <scope>IDENTIFICATION</scope>
</reference>
<dbReference type="Pfam" id="PF00373">
    <property type="entry name" value="FERM_M"/>
    <property type="match status" value="1"/>
</dbReference>
<dbReference type="FunFam" id="2.30.29.30:FF:000022">
    <property type="entry name" value="Putative FERM domain-containing protein 4A"/>
    <property type="match status" value="1"/>
</dbReference>
<dbReference type="Gene3D" id="2.30.29.30">
    <property type="entry name" value="Pleckstrin-homology domain (PH domain)/Phosphotyrosine-binding domain (PTB)"/>
    <property type="match status" value="1"/>
</dbReference>
<dbReference type="PROSITE" id="PS50057">
    <property type="entry name" value="FERM_3"/>
    <property type="match status" value="1"/>
</dbReference>
<evidence type="ECO:0000256" key="3">
    <source>
        <dbReference type="ARBA" id="ARBA00004536"/>
    </source>
</evidence>
<dbReference type="Gene3D" id="1.20.80.10">
    <property type="match status" value="1"/>
</dbReference>
<keyword evidence="9" id="KW-0206">Cytoskeleton</keyword>
<protein>
    <submittedName>
        <fullName evidence="13">FERM domain containing 4A</fullName>
    </submittedName>
</protein>
<evidence type="ECO:0000256" key="6">
    <source>
        <dbReference type="ARBA" id="ARBA00022553"/>
    </source>
</evidence>
<dbReference type="GO" id="GO:0005856">
    <property type="term" value="C:cytoskeleton"/>
    <property type="evidence" value="ECO:0007669"/>
    <property type="project" value="UniProtKB-SubCell"/>
</dbReference>
<dbReference type="FunFam" id="1.20.80.10:FF:000008">
    <property type="entry name" value="FERM domain containing 4A"/>
    <property type="match status" value="1"/>
</dbReference>
<dbReference type="InterPro" id="IPR000299">
    <property type="entry name" value="FERM_domain"/>
</dbReference>
<evidence type="ECO:0000313" key="13">
    <source>
        <dbReference type="Ensembl" id="ENSEBUP00000007297.1"/>
    </source>
</evidence>
<evidence type="ECO:0000256" key="7">
    <source>
        <dbReference type="ARBA" id="ARBA00022949"/>
    </source>
</evidence>
<dbReference type="GO" id="GO:0005923">
    <property type="term" value="C:bicellular tight junction"/>
    <property type="evidence" value="ECO:0007669"/>
    <property type="project" value="UniProtKB-SubCell"/>
</dbReference>
<keyword evidence="6" id="KW-0597">Phosphoprotein</keyword>
<feature type="domain" description="FERM" evidence="12">
    <location>
        <begin position="79"/>
        <end position="381"/>
    </location>
</feature>
<dbReference type="InterPro" id="IPR011993">
    <property type="entry name" value="PH-like_dom_sf"/>
</dbReference>
<dbReference type="PANTHER" id="PTHR46079:SF2">
    <property type="entry name" value="FERM DOMAIN-CONTAINING PROTEIN"/>
    <property type="match status" value="1"/>
</dbReference>
<sequence>MPSQKDQCVTNGEMKDQGQPAAIAGEQRPPPRGRAARAWGQAMCTLGKVAPARQCRRLGRTLSWASRGRNFLFQMTEGRRCQIVLLDDRSLDLVVQPKLMARDLLDLVASHVRLKEKEYFGLRFVDSMGIQNWLHLDKRVLEHDLPKTPTLLLLHFAVHFHIESVAFLKDSTTVELFYLNARARIALGEAEVDSQIAFELAAHLLQEVKGDYTSDDVARSDLSKLLAIPTQVLKEHPSITYCEDQVFQYYQPLKNMSRGKAIVRYMSIVESTPTYGIHYYSVKDKQGIPWWLGLSWKGIFQFDYQDKVNPRKVFHWSQLENLYFRDKKFALEVHDPRRASLSRRSFSQSDIVLHVWYGPTPLIKAVWAMAISQHQFYLDRKQSKAKIPAARSMNDIAEDLSHLEPLRGDQLMSSRGSAASLDTEGCVMARRDLLAALRQKNEGLEKQLQQKLFELKELCLQELALTGAMPPEYPLESGEKLPPVRRRVGTAFQLDESTHTHTHTTHTHDELKGNITSEIQANLVDFLVKVRRGIGT</sequence>
<evidence type="ECO:0000256" key="8">
    <source>
        <dbReference type="ARBA" id="ARBA00023054"/>
    </source>
</evidence>
<dbReference type="Proteomes" id="UP000694388">
    <property type="component" value="Unplaced"/>
</dbReference>
<evidence type="ECO:0000256" key="11">
    <source>
        <dbReference type="SAM" id="MobiDB-lite"/>
    </source>
</evidence>
<dbReference type="InterPro" id="IPR018980">
    <property type="entry name" value="FERM_PH-like_C"/>
</dbReference>
<dbReference type="SUPFAM" id="SSF47031">
    <property type="entry name" value="Second domain of FERM"/>
    <property type="match status" value="1"/>
</dbReference>
<dbReference type="CDD" id="cd14473">
    <property type="entry name" value="FERM_B-lobe"/>
    <property type="match status" value="1"/>
</dbReference>
<dbReference type="InterPro" id="IPR035963">
    <property type="entry name" value="FERM_2"/>
</dbReference>
<evidence type="ECO:0000256" key="2">
    <source>
        <dbReference type="ARBA" id="ARBA00004435"/>
    </source>
</evidence>
<dbReference type="CDD" id="cd13191">
    <property type="entry name" value="FERM_C_FRMD4A_FRMD4B"/>
    <property type="match status" value="1"/>
</dbReference>
<dbReference type="Pfam" id="PF11819">
    <property type="entry name" value="CUPID"/>
    <property type="match status" value="1"/>
</dbReference>
<reference evidence="13" key="2">
    <citation type="submission" date="2025-09" db="UniProtKB">
        <authorList>
            <consortium name="Ensembl"/>
        </authorList>
    </citation>
    <scope>IDENTIFICATION</scope>
</reference>
<dbReference type="InterPro" id="IPR021774">
    <property type="entry name" value="CUPID"/>
</dbReference>
<comment type="subcellular location">
    <subcellularLocation>
        <location evidence="3">Cell junction</location>
        <location evidence="3">Adherens junction</location>
    </subcellularLocation>
    <subcellularLocation>
        <location evidence="2">Cell junction</location>
        <location evidence="2">Tight junction</location>
    </subcellularLocation>
    <subcellularLocation>
        <location evidence="1">Cytoplasm</location>
        <location evidence="1">Cytoskeleton</location>
    </subcellularLocation>
</comment>
<accession>A0A8C4PZ83</accession>
<dbReference type="GO" id="GO:0090162">
    <property type="term" value="P:establishment of epithelial cell polarity"/>
    <property type="evidence" value="ECO:0007669"/>
    <property type="project" value="InterPro"/>
</dbReference>
<dbReference type="SMART" id="SM00295">
    <property type="entry name" value="B41"/>
    <property type="match status" value="1"/>
</dbReference>
<dbReference type="FunFam" id="3.10.20.90:FF:000019">
    <property type="entry name" value="FERM domain containing 4A"/>
    <property type="match status" value="1"/>
</dbReference>
<evidence type="ECO:0000256" key="10">
    <source>
        <dbReference type="SAM" id="Coils"/>
    </source>
</evidence>
<dbReference type="InterPro" id="IPR014352">
    <property type="entry name" value="FERM/acyl-CoA-bd_prot_sf"/>
</dbReference>
<keyword evidence="14" id="KW-1185">Reference proteome</keyword>
<dbReference type="Ensembl" id="ENSEBUT00000007775.1">
    <property type="protein sequence ID" value="ENSEBUP00000007297.1"/>
    <property type="gene ID" value="ENSEBUG00000004726.1"/>
</dbReference>
<evidence type="ECO:0000256" key="4">
    <source>
        <dbReference type="ARBA" id="ARBA00022427"/>
    </source>
</evidence>
<dbReference type="GeneTree" id="ENSGT01020000230354"/>
<feature type="region of interest" description="Disordered" evidence="11">
    <location>
        <begin position="1"/>
        <end position="34"/>
    </location>
</feature>
<evidence type="ECO:0000259" key="12">
    <source>
        <dbReference type="PROSITE" id="PS50057"/>
    </source>
</evidence>
<dbReference type="InterPro" id="IPR018979">
    <property type="entry name" value="FERM_N"/>
</dbReference>
<dbReference type="InterPro" id="IPR019748">
    <property type="entry name" value="FERM_central"/>
</dbReference>
<dbReference type="InterPro" id="IPR029071">
    <property type="entry name" value="Ubiquitin-like_domsf"/>
</dbReference>
<dbReference type="InterPro" id="IPR041785">
    <property type="entry name" value="FRMD4A/B_FERM_C"/>
</dbReference>
<dbReference type="Pfam" id="PF09380">
    <property type="entry name" value="FERM_C"/>
    <property type="match status" value="1"/>
</dbReference>
<evidence type="ECO:0000313" key="14">
    <source>
        <dbReference type="Proteomes" id="UP000694388"/>
    </source>
</evidence>
<dbReference type="AlphaFoldDB" id="A0A8C4PZ83"/>
<evidence type="ECO:0000256" key="5">
    <source>
        <dbReference type="ARBA" id="ARBA00022490"/>
    </source>
</evidence>
<keyword evidence="8 10" id="KW-0175">Coiled coil</keyword>
<evidence type="ECO:0000256" key="1">
    <source>
        <dbReference type="ARBA" id="ARBA00004245"/>
    </source>
</evidence>
<dbReference type="PRINTS" id="PR00935">
    <property type="entry name" value="BAND41"/>
</dbReference>
<feature type="compositionally biased region" description="Polar residues" evidence="11">
    <location>
        <begin position="1"/>
        <end position="10"/>
    </location>
</feature>
<dbReference type="SMART" id="SM01196">
    <property type="entry name" value="FERM_C"/>
    <property type="match status" value="1"/>
</dbReference>
<dbReference type="GO" id="GO:0005912">
    <property type="term" value="C:adherens junction"/>
    <property type="evidence" value="ECO:0007669"/>
    <property type="project" value="UniProtKB-SubCell"/>
</dbReference>
<dbReference type="SUPFAM" id="SSF54236">
    <property type="entry name" value="Ubiquitin-like"/>
    <property type="match status" value="1"/>
</dbReference>
<dbReference type="PANTHER" id="PTHR46079">
    <property type="entry name" value="FERM DOMAIN-CONTAINING PROTEIN 4"/>
    <property type="match status" value="1"/>
</dbReference>
<organism evidence="13 14">
    <name type="scientific">Eptatretus burgeri</name>
    <name type="common">Inshore hagfish</name>
    <dbReference type="NCBI Taxonomy" id="7764"/>
    <lineage>
        <taxon>Eukaryota</taxon>
        <taxon>Metazoa</taxon>
        <taxon>Chordata</taxon>
        <taxon>Craniata</taxon>
        <taxon>Vertebrata</taxon>
        <taxon>Cyclostomata</taxon>
        <taxon>Myxini</taxon>
        <taxon>Myxiniformes</taxon>
        <taxon>Myxinidae</taxon>
        <taxon>Eptatretinae</taxon>
        <taxon>Eptatretus</taxon>
    </lineage>
</organism>
<keyword evidence="4" id="KW-0796">Tight junction</keyword>
<evidence type="ECO:0000256" key="9">
    <source>
        <dbReference type="ARBA" id="ARBA00023212"/>
    </source>
</evidence>
<feature type="coiled-coil region" evidence="10">
    <location>
        <begin position="427"/>
        <end position="461"/>
    </location>
</feature>
<dbReference type="InterPro" id="IPR047176">
    <property type="entry name" value="FRMD4A/B"/>
</dbReference>
<dbReference type="Pfam" id="PF09379">
    <property type="entry name" value="FERM_N"/>
    <property type="match status" value="1"/>
</dbReference>
<dbReference type="Gene3D" id="3.10.20.90">
    <property type="entry name" value="Phosphatidylinositol 3-kinase Catalytic Subunit, Chain A, domain 1"/>
    <property type="match status" value="1"/>
</dbReference>
<dbReference type="InterPro" id="IPR019749">
    <property type="entry name" value="Band_41_domain"/>
</dbReference>
<keyword evidence="5" id="KW-0963">Cytoplasm</keyword>
<keyword evidence="7" id="KW-0965">Cell junction</keyword>
<dbReference type="SUPFAM" id="SSF50729">
    <property type="entry name" value="PH domain-like"/>
    <property type="match status" value="1"/>
</dbReference>
<name>A0A8C4PZ83_EPTBU</name>